<organism evidence="1 2">
    <name type="scientific">Aspergillus aculeatinus CBS 121060</name>
    <dbReference type="NCBI Taxonomy" id="1448322"/>
    <lineage>
        <taxon>Eukaryota</taxon>
        <taxon>Fungi</taxon>
        <taxon>Dikarya</taxon>
        <taxon>Ascomycota</taxon>
        <taxon>Pezizomycotina</taxon>
        <taxon>Eurotiomycetes</taxon>
        <taxon>Eurotiomycetidae</taxon>
        <taxon>Eurotiales</taxon>
        <taxon>Aspergillaceae</taxon>
        <taxon>Aspergillus</taxon>
        <taxon>Aspergillus subgen. Circumdati</taxon>
    </lineage>
</organism>
<evidence type="ECO:0000313" key="1">
    <source>
        <dbReference type="EMBL" id="RAH67428.1"/>
    </source>
</evidence>
<sequence>MDQSTNTSQLPEIGTTTQSRFPSKDGSKLLQIHRGNTEAGSFASDRLANSHPKHASPDTNTLVCLSIDSELGSIALNDLTRCLICLSASVSPTSLARKSIDWSSGQPTSGLDADDRSAVKLSSGILSDQFYTATQYSSLKPPPIVILGSAHSRRALFLRVMMDTKPAKNFHPDWYSVVPHFQFAFDLHATQSSHGRVLPVMQLVHYPNRYRDAWVSSPLATPRGSFSPNWCTVIEDAH</sequence>
<gene>
    <name evidence="1" type="ORF">BO66DRAFT_403875</name>
</gene>
<keyword evidence="2" id="KW-1185">Reference proteome</keyword>
<evidence type="ECO:0000313" key="2">
    <source>
        <dbReference type="Proteomes" id="UP000249661"/>
    </source>
</evidence>
<reference evidence="1" key="1">
    <citation type="submission" date="2018-02" db="EMBL/GenBank/DDBJ databases">
        <title>The genomes of Aspergillus section Nigri reveals drivers in fungal speciation.</title>
        <authorList>
            <consortium name="DOE Joint Genome Institute"/>
            <person name="Vesth T.C."/>
            <person name="Nybo J."/>
            <person name="Theobald S."/>
            <person name="Brandl J."/>
            <person name="Frisvad J.C."/>
            <person name="Nielsen K.F."/>
            <person name="Lyhne E.K."/>
            <person name="Kogle M.E."/>
            <person name="Kuo A."/>
            <person name="Riley R."/>
            <person name="Clum A."/>
            <person name="Nolan M."/>
            <person name="Lipzen A."/>
            <person name="Salamov A."/>
            <person name="Henrissat B."/>
            <person name="Wiebenga A."/>
            <person name="De vries R.P."/>
            <person name="Grigoriev I.V."/>
            <person name="Mortensen U.H."/>
            <person name="Andersen M.R."/>
            <person name="Baker S.E."/>
        </authorList>
    </citation>
    <scope>NUCLEOTIDE SEQUENCE</scope>
    <source>
        <strain evidence="1">CBS 121060</strain>
    </source>
</reference>
<name>A0ACD1H217_9EURO</name>
<proteinExistence type="predicted"/>
<dbReference type="Proteomes" id="UP000249661">
    <property type="component" value="Unassembled WGS sequence"/>
</dbReference>
<accession>A0ACD1H217</accession>
<protein>
    <submittedName>
        <fullName evidence="1">Uncharacterized protein</fullName>
    </submittedName>
</protein>
<dbReference type="EMBL" id="KZ824974">
    <property type="protein sequence ID" value="RAH67428.1"/>
    <property type="molecule type" value="Genomic_DNA"/>
</dbReference>